<keyword evidence="2" id="KW-1185">Reference proteome</keyword>
<dbReference type="AlphaFoldDB" id="A0AA47MJ77"/>
<dbReference type="Proteomes" id="UP001174136">
    <property type="component" value="Unassembled WGS sequence"/>
</dbReference>
<gene>
    <name evidence="1" type="ORF">N1851_021896</name>
</gene>
<comment type="caution">
    <text evidence="1">The sequence shown here is derived from an EMBL/GenBank/DDBJ whole genome shotgun (WGS) entry which is preliminary data.</text>
</comment>
<protein>
    <submittedName>
        <fullName evidence="1">Uncharacterized protein</fullName>
    </submittedName>
</protein>
<accession>A0AA47MJ77</accession>
<reference evidence="1" key="1">
    <citation type="journal article" date="2023" name="Front. Mar. Sci.">
        <title>A new Merluccius polli reference genome to investigate the effects of global change in West African waters.</title>
        <authorList>
            <person name="Mateo J.L."/>
            <person name="Blanco-Fernandez C."/>
            <person name="Garcia-Vazquez E."/>
            <person name="Machado-Schiaffino G."/>
        </authorList>
    </citation>
    <scope>NUCLEOTIDE SEQUENCE</scope>
    <source>
        <strain evidence="1">C29</strain>
        <tissue evidence="1">Fin</tissue>
    </source>
</reference>
<evidence type="ECO:0000313" key="2">
    <source>
        <dbReference type="Proteomes" id="UP001174136"/>
    </source>
</evidence>
<proteinExistence type="predicted"/>
<evidence type="ECO:0000313" key="1">
    <source>
        <dbReference type="EMBL" id="KAK0141094.1"/>
    </source>
</evidence>
<organism evidence="1 2">
    <name type="scientific">Merluccius polli</name>
    <name type="common">Benguela hake</name>
    <name type="synonym">Merluccius cadenati</name>
    <dbReference type="NCBI Taxonomy" id="89951"/>
    <lineage>
        <taxon>Eukaryota</taxon>
        <taxon>Metazoa</taxon>
        <taxon>Chordata</taxon>
        <taxon>Craniata</taxon>
        <taxon>Vertebrata</taxon>
        <taxon>Euteleostomi</taxon>
        <taxon>Actinopterygii</taxon>
        <taxon>Neopterygii</taxon>
        <taxon>Teleostei</taxon>
        <taxon>Neoteleostei</taxon>
        <taxon>Acanthomorphata</taxon>
        <taxon>Zeiogadaria</taxon>
        <taxon>Gadariae</taxon>
        <taxon>Gadiformes</taxon>
        <taxon>Gadoidei</taxon>
        <taxon>Merlucciidae</taxon>
        <taxon>Merluccius</taxon>
    </lineage>
</organism>
<sequence>MNSGGFRLFCLPRERKCPLFRGTTGIPAYLIYDHLEGEAKDEIRYRPRADREDPERILTILQDLYGCSKPYVSLQQSFFSRKQLEGESLQEFSHALYCLMEKIERCATLLRDQFVEHVCASDLRRELKRVVRQRPGSSLLEIRAEALRWEREGRPDEYRGRSHSLPALCAVQHVDKVPPSSPARAEMAELKNM</sequence>
<name>A0AA47MJ77_MERPO</name>
<dbReference type="EMBL" id="JAOPHQ010003984">
    <property type="protein sequence ID" value="KAK0141094.1"/>
    <property type="molecule type" value="Genomic_DNA"/>
</dbReference>